<dbReference type="AlphaFoldDB" id="A0A225NGN4"/>
<dbReference type="EMBL" id="AQQR01000009">
    <property type="protein sequence ID" value="OWU71538.1"/>
    <property type="molecule type" value="Genomic_DNA"/>
</dbReference>
<keyword evidence="2" id="KW-1185">Reference proteome</keyword>
<dbReference type="InterPro" id="IPR010344">
    <property type="entry name" value="YbjH"/>
</dbReference>
<comment type="caution">
    <text evidence="1">The sequence shown here is derived from an EMBL/GenBank/DDBJ whole genome shotgun (WGS) entry which is preliminary data.</text>
</comment>
<protein>
    <recommendedName>
        <fullName evidence="3">YjbH domain-containing protein</fullName>
    </recommendedName>
</protein>
<accession>A0A225NGN4</accession>
<evidence type="ECO:0000313" key="1">
    <source>
        <dbReference type="EMBL" id="OWU71538.1"/>
    </source>
</evidence>
<dbReference type="Proteomes" id="UP000215377">
    <property type="component" value="Unassembled WGS sequence"/>
</dbReference>
<proteinExistence type="predicted"/>
<dbReference type="RefSeq" id="WP_233152223.1">
    <property type="nucleotide sequence ID" value="NZ_AQQR01000009.1"/>
</dbReference>
<name>A0A225NGN4_9RHOB</name>
<gene>
    <name evidence="1" type="ORF">ATO3_18885</name>
</gene>
<dbReference type="Pfam" id="PF06082">
    <property type="entry name" value="YjbH"/>
    <property type="match status" value="1"/>
</dbReference>
<reference evidence="1 2" key="1">
    <citation type="submission" date="2013-04" db="EMBL/GenBank/DDBJ databases">
        <title>Oceanicola sp. 22II1-22F33 Genome Sequencing.</title>
        <authorList>
            <person name="Lai Q."/>
            <person name="Li G."/>
            <person name="Shao Z."/>
        </authorList>
    </citation>
    <scope>NUCLEOTIDE SEQUENCE [LARGE SCALE GENOMIC DNA]</scope>
    <source>
        <strain evidence="1 2">22II1-22F33</strain>
    </source>
</reference>
<evidence type="ECO:0000313" key="2">
    <source>
        <dbReference type="Proteomes" id="UP000215377"/>
    </source>
</evidence>
<organism evidence="1 2">
    <name type="scientific">Marinibacterium profundimaris</name>
    <dbReference type="NCBI Taxonomy" id="1679460"/>
    <lineage>
        <taxon>Bacteria</taxon>
        <taxon>Pseudomonadati</taxon>
        <taxon>Pseudomonadota</taxon>
        <taxon>Alphaproteobacteria</taxon>
        <taxon>Rhodobacterales</taxon>
        <taxon>Paracoccaceae</taxon>
        <taxon>Marinibacterium</taxon>
    </lineage>
</organism>
<sequence length="665" mass="74233">MPTAEVLPNGELTFTASAFGPAWRNTMAFQFLPMAYGTFRYSILDDAFIRSDTGAPGDIYDRSFDIHFQIQEETARRPGIAVGLRDVGGTGIYSSEYLVATKTFWDQVSVTGGLGWGRLATNGGFHNPLCFDNNHFCNRDLGNDQETGRLDVGNWFTGDAAFFGGVKWAVTDELTLLAEYSSDDYPQETGTGSLDVNIPFNFGLNYRFKNGVSLAGYYMYGSEIGAQITYRFNPAKPDRGPGLERAAAALVPVERVDRFNWGESVASQSQVELTLSERLQAEGMELESYQVSGNSVTVGIENLRFGASAQAVGRTNRILANTLPSQIRTFNVTLLRKGVPITTVTTERADLYELEHDVDGSWRALARAEIEDAYPDTDQPVAGFYPQLGYRFGPYTAFSFFDPDAPIRYELGAQANADLVVSPGLTFSTMLRYPFISTLDDSTRGSDSVLPRVRSDWALYAKESNLQLNYLTGEYIWRPGEDLFARVTAGYLEDMYGGVSVETLWYPVDSRVAYGIEANYAIQRDFDMLFGFQDYDVVTGHASVYYDMGNEYLAQVDAGRYLAGDWGATFTLSREFNNGFKVGAFFTLTDVPFDEFGEGAFDKGITLDIPLSWFTGQPSRRTVGQTIRPVLRDGGARLNVNNRLYGYTRDDRAQRMVQRWGRYYR</sequence>
<evidence type="ECO:0008006" key="3">
    <source>
        <dbReference type="Google" id="ProtNLM"/>
    </source>
</evidence>